<dbReference type="Proteomes" id="UP000077037">
    <property type="component" value="Unassembled WGS sequence"/>
</dbReference>
<dbReference type="PANTHER" id="PTHR11365:SF23">
    <property type="entry name" value="HYPOTHETICAL 5-OXOPROLINASE (EUROFUNG)-RELATED"/>
    <property type="match status" value="1"/>
</dbReference>
<dbReference type="EMBL" id="FKBS01000014">
    <property type="protein sequence ID" value="SAI19413.1"/>
    <property type="molecule type" value="Genomic_DNA"/>
</dbReference>
<accession>A0A157NDS7</accession>
<dbReference type="InterPro" id="IPR045079">
    <property type="entry name" value="Oxoprolinase-like"/>
</dbReference>
<organism evidence="3 4">
    <name type="scientific">Bordetella ansorpii</name>
    <dbReference type="NCBI Taxonomy" id="288768"/>
    <lineage>
        <taxon>Bacteria</taxon>
        <taxon>Pseudomonadati</taxon>
        <taxon>Pseudomonadota</taxon>
        <taxon>Betaproteobacteria</taxon>
        <taxon>Burkholderiales</taxon>
        <taxon>Alcaligenaceae</taxon>
        <taxon>Bordetella</taxon>
    </lineage>
</organism>
<keyword evidence="3" id="KW-0436">Ligase</keyword>
<dbReference type="Pfam" id="PF01968">
    <property type="entry name" value="Hydantoinase_A"/>
    <property type="match status" value="1"/>
</dbReference>
<dbReference type="Gene3D" id="3.30.420.40">
    <property type="match status" value="1"/>
</dbReference>
<dbReference type="GO" id="GO:0018710">
    <property type="term" value="F:acetone carboxylase activity"/>
    <property type="evidence" value="ECO:0007669"/>
    <property type="project" value="UniProtKB-EC"/>
</dbReference>
<evidence type="ECO:0000313" key="3">
    <source>
        <dbReference type="EMBL" id="SAI19413.1"/>
    </source>
</evidence>
<dbReference type="InterPro" id="IPR043129">
    <property type="entry name" value="ATPase_NBD"/>
</dbReference>
<dbReference type="InterPro" id="IPR002821">
    <property type="entry name" value="Hydantoinase_A"/>
</dbReference>
<dbReference type="GO" id="GO:0005829">
    <property type="term" value="C:cytosol"/>
    <property type="evidence" value="ECO:0007669"/>
    <property type="project" value="TreeGrafter"/>
</dbReference>
<dbReference type="AlphaFoldDB" id="A0A157NDS7"/>
<feature type="domain" description="Hydantoinase A/oxoprolinase" evidence="1">
    <location>
        <begin position="206"/>
        <end position="485"/>
    </location>
</feature>
<gene>
    <name evidence="3" type="primary">hyuA_3</name>
    <name evidence="3" type="ORF">SAMEA1982600_01589</name>
</gene>
<evidence type="ECO:0000259" key="1">
    <source>
        <dbReference type="Pfam" id="PF01968"/>
    </source>
</evidence>
<feature type="domain" description="Hydantoinase/oxoprolinase N-terminal" evidence="2">
    <location>
        <begin position="12"/>
        <end position="186"/>
    </location>
</feature>
<protein>
    <submittedName>
        <fullName evidence="3">Hydantoin utilization protein</fullName>
        <ecNumber evidence="3">6.4.1.6</ecNumber>
    </submittedName>
</protein>
<dbReference type="GO" id="GO:0006749">
    <property type="term" value="P:glutathione metabolic process"/>
    <property type="evidence" value="ECO:0007669"/>
    <property type="project" value="TreeGrafter"/>
</dbReference>
<evidence type="ECO:0000259" key="2">
    <source>
        <dbReference type="Pfam" id="PF05378"/>
    </source>
</evidence>
<proteinExistence type="predicted"/>
<name>A0A157NDS7_9BORD</name>
<evidence type="ECO:0000313" key="4">
    <source>
        <dbReference type="Proteomes" id="UP000077037"/>
    </source>
</evidence>
<dbReference type="GO" id="GO:0017168">
    <property type="term" value="F:5-oxoprolinase (ATP-hydrolyzing) activity"/>
    <property type="evidence" value="ECO:0007669"/>
    <property type="project" value="TreeGrafter"/>
</dbReference>
<dbReference type="EC" id="6.4.1.6" evidence="3"/>
<dbReference type="Pfam" id="PF05378">
    <property type="entry name" value="Hydant_A_N"/>
    <property type="match status" value="1"/>
</dbReference>
<reference evidence="3 4" key="1">
    <citation type="submission" date="2016-03" db="EMBL/GenBank/DDBJ databases">
        <authorList>
            <consortium name="Pathogen Informatics"/>
        </authorList>
    </citation>
    <scope>NUCLEOTIDE SEQUENCE [LARGE SCALE GENOMIC DNA]</scope>
    <source>
        <strain evidence="3 4">NCTC13364</strain>
    </source>
</reference>
<dbReference type="InterPro" id="IPR008040">
    <property type="entry name" value="Hydant_A_N"/>
</dbReference>
<dbReference type="PANTHER" id="PTHR11365">
    <property type="entry name" value="5-OXOPROLINASE RELATED"/>
    <property type="match status" value="1"/>
</dbReference>
<dbReference type="OrthoDB" id="9768323at2"/>
<sequence>MNAPVLLQSGWRLGIDIGGTFTDVVAVSPDGVQRRSAKVPSKPHLPVQAIVESIAAVGLDWDEVQEIVHGTTIVTNDIVENKFRPCALITTQGYADTIEVGRLSRRYLYRLDLEPKVRPLVPRELRFDVDERILADASVHTALQGEQIDRVIAQIQASGVDTVAVCLMHAFRNPAHEIALGHRLRAVFPYVSLSHEISPEIREFERMSSTVLNAMMLAKIKSHLGKIEERKPQGSRIYMMHSASGMATPALIQERPLMLAMSGPAAGVAATCQLARDLGMRNALTFDMGGTTTDVCLIVDGHADIAANRDLGGQKVRLPMVAVDSIGAGGGSIARLVSGALEVGPQSAGSSPGPACYGKGGELPTVADSDVLLGYLNPDRTLGGSVRIAPDQAEAAIAELARGLDFPTVDAALGIARVVHATMARCLRRATVERGVDIRDFDLVAFGGAGPMHAAEVARLCGIRKIIVPMFSSGFSALGCVDATMNFSRQFTMDMRSTAWDTDRLASLLAAEAEELALPLVNAGHARADLVVTRTAGIRYSGQSSEISILDAAFDDVAALGRQFTQAHEQLYGYATQEPWELVTVRTEVSAPVRQSGPASLPATTDRAQPVAHRRVTFENGVSADTPVLRRGDLPTEIRQQGPLVIEDDWSTVIVPPQDVLWADPHGNLHIEVELPQ</sequence>
<dbReference type="SUPFAM" id="SSF53067">
    <property type="entry name" value="Actin-like ATPase domain"/>
    <property type="match status" value="1"/>
</dbReference>